<evidence type="ECO:0000313" key="7">
    <source>
        <dbReference type="EMBL" id="KAL2826647.1"/>
    </source>
</evidence>
<evidence type="ECO:0000256" key="4">
    <source>
        <dbReference type="ARBA" id="ARBA00023136"/>
    </source>
</evidence>
<feature type="transmembrane region" description="Helical" evidence="5">
    <location>
        <begin position="141"/>
        <end position="160"/>
    </location>
</feature>
<evidence type="ECO:0000256" key="5">
    <source>
        <dbReference type="SAM" id="Phobius"/>
    </source>
</evidence>
<dbReference type="SUPFAM" id="SSF103473">
    <property type="entry name" value="MFS general substrate transporter"/>
    <property type="match status" value="1"/>
</dbReference>
<feature type="domain" description="Major facilitator superfamily (MFS) profile" evidence="6">
    <location>
        <begin position="20"/>
        <end position="408"/>
    </location>
</feature>
<dbReference type="Proteomes" id="UP001610335">
    <property type="component" value="Unassembled WGS sequence"/>
</dbReference>
<keyword evidence="3 5" id="KW-1133">Transmembrane helix</keyword>
<feature type="transmembrane region" description="Helical" evidence="5">
    <location>
        <begin position="57"/>
        <end position="73"/>
    </location>
</feature>
<comment type="caution">
    <text evidence="7">The sequence shown here is derived from an EMBL/GenBank/DDBJ whole genome shotgun (WGS) entry which is preliminary data.</text>
</comment>
<dbReference type="InterPro" id="IPR020846">
    <property type="entry name" value="MFS_dom"/>
</dbReference>
<evidence type="ECO:0000256" key="3">
    <source>
        <dbReference type="ARBA" id="ARBA00022989"/>
    </source>
</evidence>
<dbReference type="Gene3D" id="1.20.1250.20">
    <property type="entry name" value="MFS general substrate transporter like domains"/>
    <property type="match status" value="1"/>
</dbReference>
<keyword evidence="2 5" id="KW-0812">Transmembrane</keyword>
<evidence type="ECO:0000313" key="8">
    <source>
        <dbReference type="Proteomes" id="UP001610335"/>
    </source>
</evidence>
<dbReference type="EMBL" id="JBFXLS010000029">
    <property type="protein sequence ID" value="KAL2826647.1"/>
    <property type="molecule type" value="Genomic_DNA"/>
</dbReference>
<evidence type="ECO:0000256" key="2">
    <source>
        <dbReference type="ARBA" id="ARBA00022692"/>
    </source>
</evidence>
<organism evidence="7 8">
    <name type="scientific">Aspergillus cavernicola</name>
    <dbReference type="NCBI Taxonomy" id="176166"/>
    <lineage>
        <taxon>Eukaryota</taxon>
        <taxon>Fungi</taxon>
        <taxon>Dikarya</taxon>
        <taxon>Ascomycota</taxon>
        <taxon>Pezizomycotina</taxon>
        <taxon>Eurotiomycetes</taxon>
        <taxon>Eurotiomycetidae</taxon>
        <taxon>Eurotiales</taxon>
        <taxon>Aspergillaceae</taxon>
        <taxon>Aspergillus</taxon>
        <taxon>Aspergillus subgen. Nidulantes</taxon>
    </lineage>
</organism>
<dbReference type="InterPro" id="IPR011701">
    <property type="entry name" value="MFS"/>
</dbReference>
<proteinExistence type="predicted"/>
<accession>A0ABR4IIH4</accession>
<feature type="transmembrane region" description="Helical" evidence="5">
    <location>
        <begin position="231"/>
        <end position="253"/>
    </location>
</feature>
<dbReference type="PANTHER" id="PTHR23514:SF16">
    <property type="entry name" value="TRANSPORTER, PUTATIVE (AFU_ORTHOLOGUE AFUA_2G17270)-RELATED"/>
    <property type="match status" value="1"/>
</dbReference>
<dbReference type="InterPro" id="IPR051788">
    <property type="entry name" value="MFS_Transporter"/>
</dbReference>
<reference evidence="7 8" key="1">
    <citation type="submission" date="2024-07" db="EMBL/GenBank/DDBJ databases">
        <title>Section-level genome sequencing and comparative genomics of Aspergillus sections Usti and Cavernicolus.</title>
        <authorList>
            <consortium name="Lawrence Berkeley National Laboratory"/>
            <person name="Nybo J.L."/>
            <person name="Vesth T.C."/>
            <person name="Theobald S."/>
            <person name="Frisvad J.C."/>
            <person name="Larsen T.O."/>
            <person name="Kjaerboelling I."/>
            <person name="Rothschild-Mancinelli K."/>
            <person name="Lyhne E.K."/>
            <person name="Kogle M.E."/>
            <person name="Barry K."/>
            <person name="Clum A."/>
            <person name="Na H."/>
            <person name="Ledsgaard L."/>
            <person name="Lin J."/>
            <person name="Lipzen A."/>
            <person name="Kuo A."/>
            <person name="Riley R."/>
            <person name="Mondo S."/>
            <person name="LaButti K."/>
            <person name="Haridas S."/>
            <person name="Pangalinan J."/>
            <person name="Salamov A.A."/>
            <person name="Simmons B.A."/>
            <person name="Magnuson J.K."/>
            <person name="Chen J."/>
            <person name="Drula E."/>
            <person name="Henrissat B."/>
            <person name="Wiebenga A."/>
            <person name="Lubbers R.J."/>
            <person name="Gomes A.C."/>
            <person name="Makela M.R."/>
            <person name="Stajich J."/>
            <person name="Grigoriev I.V."/>
            <person name="Mortensen U.H."/>
            <person name="De vries R.P."/>
            <person name="Baker S.E."/>
            <person name="Andersen M.R."/>
        </authorList>
    </citation>
    <scope>NUCLEOTIDE SEQUENCE [LARGE SCALE GENOMIC DNA]</scope>
    <source>
        <strain evidence="7 8">CBS 600.67</strain>
    </source>
</reference>
<feature type="transmembrane region" description="Helical" evidence="5">
    <location>
        <begin position="268"/>
        <end position="285"/>
    </location>
</feature>
<feature type="transmembrane region" description="Helical" evidence="5">
    <location>
        <begin position="355"/>
        <end position="379"/>
    </location>
</feature>
<name>A0ABR4IIH4_9EURO</name>
<evidence type="ECO:0000256" key="1">
    <source>
        <dbReference type="ARBA" id="ARBA00004141"/>
    </source>
</evidence>
<protein>
    <submittedName>
        <fullName evidence="7">Major facilitator superfamily domain-containing protein</fullName>
    </submittedName>
</protein>
<dbReference type="PANTHER" id="PTHR23514">
    <property type="entry name" value="BYPASS OF STOP CODON PROTEIN 6"/>
    <property type="match status" value="1"/>
</dbReference>
<evidence type="ECO:0000259" key="6">
    <source>
        <dbReference type="PROSITE" id="PS50850"/>
    </source>
</evidence>
<dbReference type="Pfam" id="PF07690">
    <property type="entry name" value="MFS_1"/>
    <property type="match status" value="1"/>
</dbReference>
<feature type="transmembrane region" description="Helical" evidence="5">
    <location>
        <begin position="322"/>
        <end position="343"/>
    </location>
</feature>
<keyword evidence="4 5" id="KW-0472">Membrane</keyword>
<keyword evidence="8" id="KW-1185">Reference proteome</keyword>
<gene>
    <name evidence="7" type="ORF">BDW59DRAFT_144985</name>
</gene>
<feature type="transmembrane region" description="Helical" evidence="5">
    <location>
        <begin position="297"/>
        <end position="316"/>
    </location>
</feature>
<feature type="transmembrane region" description="Helical" evidence="5">
    <location>
        <begin position="103"/>
        <end position="120"/>
    </location>
</feature>
<feature type="transmembrane region" description="Helical" evidence="5">
    <location>
        <begin position="385"/>
        <end position="404"/>
    </location>
</feature>
<sequence length="412" mass="45028">MEALQVDPADPPVPRLLLFKLISSGFSFFVAGINDGSLGALIPYIRQEYDIDTNMVSIVYGTTFAGWLFAAFTNSYLGQYFNLGVLLLLGAVLQVLAHALRTWLPPFPLFAVTFFIAALGQAYQDTHANNFVASVKGAHRWLGFIHAMYMAGCLVAPFVSTAVASSGTSRWQLFYTTPMSLGVLNVVVVWIAFREWMTFKQHAQGEVDAPATSRERNARVEMQKTLATPGVWLLSLFFFFFLGAVITTGGWIVEYLVDVRNGDLDKMGYVPAGFYGGGFLGRLLLAEPTYRFGERRMIFIYVVLCLALELVFWLVPDIITEAVAISLLGFFSGPFFATGISVASKLFSAEIRSSALAFIFLLGQVGGAVFPAITGVIAAESGVKVLQPMLVGLLGATGISWLIIPKPRLHHD</sequence>
<comment type="subcellular location">
    <subcellularLocation>
        <location evidence="1">Membrane</location>
        <topology evidence="1">Multi-pass membrane protein</topology>
    </subcellularLocation>
</comment>
<dbReference type="InterPro" id="IPR036259">
    <property type="entry name" value="MFS_trans_sf"/>
</dbReference>
<feature type="transmembrane region" description="Helical" evidence="5">
    <location>
        <begin position="21"/>
        <end position="45"/>
    </location>
</feature>
<dbReference type="PROSITE" id="PS50850">
    <property type="entry name" value="MFS"/>
    <property type="match status" value="1"/>
</dbReference>
<feature type="transmembrane region" description="Helical" evidence="5">
    <location>
        <begin position="172"/>
        <end position="193"/>
    </location>
</feature>